<evidence type="ECO:0000256" key="3">
    <source>
        <dbReference type="ARBA" id="ARBA00023125"/>
    </source>
</evidence>
<gene>
    <name evidence="6" type="ORF">A5888_000898</name>
</gene>
<reference evidence="6" key="1">
    <citation type="submission" date="2017-05" db="EMBL/GenBank/DDBJ databases">
        <authorList>
            <consortium name="The Broad Institute Genomics Platform"/>
            <consortium name="The Broad Institute Genomic Center for Infectious Diseases"/>
            <person name="Earl A."/>
            <person name="Manson A."/>
            <person name="Schwartman J."/>
            <person name="Gilmore M."/>
            <person name="Abouelleil A."/>
            <person name="Cao P."/>
            <person name="Chapman S."/>
            <person name="Cusick C."/>
            <person name="Shea T."/>
            <person name="Young S."/>
            <person name="Neafsey D."/>
            <person name="Nusbaum C."/>
            <person name="Birren B."/>
        </authorList>
    </citation>
    <scope>NUCLEOTIDE SEQUENCE</scope>
    <source>
        <strain evidence="6">9E7_DIV0242</strain>
    </source>
</reference>
<sequence>MNDKRKKLLAKVAYLYYVDNKTQAEISKMLGIYRTTISRMLAQAKREGIVKIDILGFDSTLFALEEYFRKKYDLLHVDISMNNQYDTEDAKNEALADSAADFIRAIITDNQKVGISWGSTLSKMIEKLESRHVENTIFFPLAGGPSHINSRYHVNTLVYEMARKFYGKSSFVNATVVQESEKLAQGILQSKYFEDTLEYWQTLDVAIVGVGGSLDESDSQWRDLLTKEDYYILEREQAIGECSCRFFDREGNLVHSELQKRTIGISLEKIAQVSKSVAIARGSKKAQALLAMIRKKYINCLVSDRETIIEILQLDNDYSF</sequence>
<dbReference type="InterPro" id="IPR007324">
    <property type="entry name" value="Sugar-bd_dom_put"/>
</dbReference>
<accession>A0AAQ3VS92</accession>
<evidence type="ECO:0000259" key="5">
    <source>
        <dbReference type="Pfam" id="PF04198"/>
    </source>
</evidence>
<evidence type="ECO:0000313" key="7">
    <source>
        <dbReference type="Proteomes" id="UP000195141"/>
    </source>
</evidence>
<dbReference type="RefSeq" id="WP_339101956.1">
    <property type="nucleotide sequence ID" value="NZ_CP147247.1"/>
</dbReference>
<dbReference type="PANTHER" id="PTHR34294:SF1">
    <property type="entry name" value="TRANSCRIPTIONAL REGULATOR LSRR"/>
    <property type="match status" value="1"/>
</dbReference>
<dbReference type="InterPro" id="IPR051054">
    <property type="entry name" value="SorC_transcr_regulators"/>
</dbReference>
<dbReference type="InterPro" id="IPR036390">
    <property type="entry name" value="WH_DNA-bd_sf"/>
</dbReference>
<proteinExistence type="inferred from homology"/>
<organism evidence="6 7">
    <name type="scientific">Candidatus Enterococcus clewellii</name>
    <dbReference type="NCBI Taxonomy" id="1834193"/>
    <lineage>
        <taxon>Bacteria</taxon>
        <taxon>Bacillati</taxon>
        <taxon>Bacillota</taxon>
        <taxon>Bacilli</taxon>
        <taxon>Lactobacillales</taxon>
        <taxon>Enterococcaceae</taxon>
        <taxon>Enterococcus</taxon>
    </lineage>
</organism>
<protein>
    <recommendedName>
        <fullName evidence="5">Sugar-binding domain-containing protein</fullName>
    </recommendedName>
</protein>
<dbReference type="Pfam" id="PF04198">
    <property type="entry name" value="Sugar-bind"/>
    <property type="match status" value="1"/>
</dbReference>
<feature type="domain" description="Sugar-binding" evidence="5">
    <location>
        <begin position="61"/>
        <end position="312"/>
    </location>
</feature>
<evidence type="ECO:0000313" key="6">
    <source>
        <dbReference type="EMBL" id="WYJ89179.1"/>
    </source>
</evidence>
<keyword evidence="4" id="KW-0804">Transcription</keyword>
<keyword evidence="7" id="KW-1185">Reference proteome</keyword>
<name>A0AAQ3VS92_9ENTE</name>
<dbReference type="GO" id="GO:0003677">
    <property type="term" value="F:DNA binding"/>
    <property type="evidence" value="ECO:0007669"/>
    <property type="project" value="UniProtKB-KW"/>
</dbReference>
<dbReference type="Proteomes" id="UP000195141">
    <property type="component" value="Chromosome"/>
</dbReference>
<dbReference type="AlphaFoldDB" id="A0AAQ3VS92"/>
<reference evidence="6" key="2">
    <citation type="submission" date="2024-03" db="EMBL/GenBank/DDBJ databases">
        <title>The Genome Sequence of Enterococcus sp. DIV0242b.</title>
        <authorList>
            <consortium name="The Broad Institute Genomics Platform"/>
            <consortium name="The Broad Institute Microbial Omics Core"/>
            <consortium name="The Broad Institute Genomic Center for Infectious Diseases"/>
            <person name="Earl A."/>
            <person name="Manson A."/>
            <person name="Gilmore M."/>
            <person name="Schwartman J."/>
            <person name="Shea T."/>
            <person name="Abouelleil A."/>
            <person name="Cao P."/>
            <person name="Chapman S."/>
            <person name="Cusick C."/>
            <person name="Young S."/>
            <person name="Neafsey D."/>
            <person name="Nusbaum C."/>
            <person name="Birren B."/>
        </authorList>
    </citation>
    <scope>NUCLEOTIDE SEQUENCE</scope>
    <source>
        <strain evidence="6">9E7_DIV0242</strain>
    </source>
</reference>
<dbReference type="GO" id="GO:0030246">
    <property type="term" value="F:carbohydrate binding"/>
    <property type="evidence" value="ECO:0007669"/>
    <property type="project" value="InterPro"/>
</dbReference>
<dbReference type="PANTHER" id="PTHR34294">
    <property type="entry name" value="TRANSCRIPTIONAL REGULATOR-RELATED"/>
    <property type="match status" value="1"/>
</dbReference>
<evidence type="ECO:0000256" key="2">
    <source>
        <dbReference type="ARBA" id="ARBA00023015"/>
    </source>
</evidence>
<dbReference type="InterPro" id="IPR037171">
    <property type="entry name" value="NagB/RpiA_transferase-like"/>
</dbReference>
<dbReference type="EMBL" id="CP147247">
    <property type="protein sequence ID" value="WYJ89179.1"/>
    <property type="molecule type" value="Genomic_DNA"/>
</dbReference>
<evidence type="ECO:0000256" key="4">
    <source>
        <dbReference type="ARBA" id="ARBA00023163"/>
    </source>
</evidence>
<keyword evidence="3" id="KW-0238">DNA-binding</keyword>
<dbReference type="Gene3D" id="3.40.50.1360">
    <property type="match status" value="1"/>
</dbReference>
<dbReference type="Gene3D" id="1.10.10.60">
    <property type="entry name" value="Homeodomain-like"/>
    <property type="match status" value="1"/>
</dbReference>
<dbReference type="SUPFAM" id="SSF100950">
    <property type="entry name" value="NagB/RpiA/CoA transferase-like"/>
    <property type="match status" value="1"/>
</dbReference>
<evidence type="ECO:0000256" key="1">
    <source>
        <dbReference type="ARBA" id="ARBA00010466"/>
    </source>
</evidence>
<dbReference type="SUPFAM" id="SSF46785">
    <property type="entry name" value="Winged helix' DNA-binding domain"/>
    <property type="match status" value="1"/>
</dbReference>
<keyword evidence="2" id="KW-0805">Transcription regulation</keyword>
<comment type="similarity">
    <text evidence="1">Belongs to the SorC transcriptional regulatory family.</text>
</comment>